<dbReference type="RefSeq" id="WP_177157902.1">
    <property type="nucleotide sequence ID" value="NZ_JABCJE010000005.1"/>
</dbReference>
<feature type="domain" description="Extensin-like C-terminal" evidence="3">
    <location>
        <begin position="171"/>
        <end position="323"/>
    </location>
</feature>
<evidence type="ECO:0000259" key="3">
    <source>
        <dbReference type="Pfam" id="PF06904"/>
    </source>
</evidence>
<evidence type="ECO:0000256" key="2">
    <source>
        <dbReference type="SAM" id="SignalP"/>
    </source>
</evidence>
<feature type="region of interest" description="Disordered" evidence="1">
    <location>
        <begin position="70"/>
        <end position="98"/>
    </location>
</feature>
<feature type="chain" id="PRO_5032951234" evidence="2">
    <location>
        <begin position="19"/>
        <end position="323"/>
    </location>
</feature>
<dbReference type="AlphaFoldDB" id="A0A850QD51"/>
<evidence type="ECO:0000313" key="5">
    <source>
        <dbReference type="Proteomes" id="UP000592216"/>
    </source>
</evidence>
<dbReference type="InterPro" id="IPR009683">
    <property type="entry name" value="Extensin-like_C"/>
</dbReference>
<proteinExistence type="predicted"/>
<reference evidence="4 5" key="1">
    <citation type="submission" date="2020-04" db="EMBL/GenBank/DDBJ databases">
        <title>Donghicola sp., a member of the Rhodobacteraceae family isolated from mangrove forest in Thailand.</title>
        <authorList>
            <person name="Charoenyingcharoen P."/>
            <person name="Yukphan P."/>
        </authorList>
    </citation>
    <scope>NUCLEOTIDE SEQUENCE [LARGE SCALE GENOMIC DNA]</scope>
    <source>
        <strain evidence="4 5">B5-SW-15</strain>
    </source>
</reference>
<dbReference type="EMBL" id="JABCJE010000005">
    <property type="protein sequence ID" value="NVO24089.1"/>
    <property type="molecule type" value="Genomic_DNA"/>
</dbReference>
<accession>A0A850QD51</accession>
<sequence>MMRGLVIALMMGATAASAFNLETSLRPVARPETAGAELVATEALASSLRPKARPNDDHAAMVLAAIQASPPKKLTDEERAAALAAATNPEPAEAEEPKAVVTVEDKAEPEAEPVLVASAGAFILPNALRPQPRPKGITQKAILRREQQIRGSVCGDPEIQGTDAGVILASTAGCGVEDAVKVKSIAGIPLSQVATIDCATAKALKKWVVNGLVPAVGSTGGGLSKIDIMGSYTCRPRNNQAGQKISEHGKGRAVDIGGITLRDGTKISVLKDWTKQKQGKILKAAYSKACGTFGTTLGPNANRFHQDHFHFDTARYRNGAYCK</sequence>
<dbReference type="Proteomes" id="UP000592216">
    <property type="component" value="Unassembled WGS sequence"/>
</dbReference>
<feature type="signal peptide" evidence="2">
    <location>
        <begin position="1"/>
        <end position="18"/>
    </location>
</feature>
<evidence type="ECO:0000256" key="1">
    <source>
        <dbReference type="SAM" id="MobiDB-lite"/>
    </source>
</evidence>
<feature type="compositionally biased region" description="Low complexity" evidence="1">
    <location>
        <begin position="81"/>
        <end position="91"/>
    </location>
</feature>
<evidence type="ECO:0000313" key="4">
    <source>
        <dbReference type="EMBL" id="NVO24089.1"/>
    </source>
</evidence>
<protein>
    <submittedName>
        <fullName evidence="4">Extensin-like protein</fullName>
    </submittedName>
</protein>
<keyword evidence="2" id="KW-0732">Signal</keyword>
<organism evidence="4 5">
    <name type="scientific">Donghicola mangrovi</name>
    <dbReference type="NCBI Taxonomy" id="2729614"/>
    <lineage>
        <taxon>Bacteria</taxon>
        <taxon>Pseudomonadati</taxon>
        <taxon>Pseudomonadota</taxon>
        <taxon>Alphaproteobacteria</taxon>
        <taxon>Rhodobacterales</taxon>
        <taxon>Roseobacteraceae</taxon>
        <taxon>Donghicola</taxon>
    </lineage>
</organism>
<comment type="caution">
    <text evidence="4">The sequence shown here is derived from an EMBL/GenBank/DDBJ whole genome shotgun (WGS) entry which is preliminary data.</text>
</comment>
<gene>
    <name evidence="4" type="ORF">HJ536_12045</name>
</gene>
<dbReference type="Pfam" id="PF06904">
    <property type="entry name" value="Extensin-like_C"/>
    <property type="match status" value="1"/>
</dbReference>
<name>A0A850QD51_9RHOB</name>